<dbReference type="Proteomes" id="UP000199645">
    <property type="component" value="Unassembled WGS sequence"/>
</dbReference>
<feature type="region of interest" description="Disordered" evidence="2">
    <location>
        <begin position="169"/>
        <end position="192"/>
    </location>
</feature>
<comment type="similarity">
    <text evidence="1">Belongs to the barstar family.</text>
</comment>
<proteinExistence type="inferred from homology"/>
<accession>A0A1I2LZ46</accession>
<dbReference type="InterPro" id="IPR000468">
    <property type="entry name" value="Barstar"/>
</dbReference>
<evidence type="ECO:0000259" key="3">
    <source>
        <dbReference type="Pfam" id="PF01337"/>
    </source>
</evidence>
<dbReference type="InterPro" id="IPR035905">
    <property type="entry name" value="Barstar-like_sf"/>
</dbReference>
<feature type="domain" description="Barstar (barnase inhibitor)" evidence="3">
    <location>
        <begin position="44"/>
        <end position="144"/>
    </location>
</feature>
<evidence type="ECO:0000313" key="4">
    <source>
        <dbReference type="EMBL" id="SFF82406.1"/>
    </source>
</evidence>
<dbReference type="SUPFAM" id="SSF52038">
    <property type="entry name" value="Barstar-related"/>
    <property type="match status" value="1"/>
</dbReference>
<reference evidence="4 5" key="1">
    <citation type="submission" date="2016-10" db="EMBL/GenBank/DDBJ databases">
        <authorList>
            <person name="de Groot N.N."/>
        </authorList>
    </citation>
    <scope>NUCLEOTIDE SEQUENCE [LARGE SCALE GENOMIC DNA]</scope>
    <source>
        <strain evidence="4 5">DSM 43019</strain>
    </source>
</reference>
<evidence type="ECO:0000256" key="1">
    <source>
        <dbReference type="ARBA" id="ARBA00006845"/>
    </source>
</evidence>
<sequence>MPTGDQDPRRVEGAKLLSDSPVILFHRMTGMVQTTTALRMDGYHVVPLEASTWHTAQDMHTGLARALDFPAHYGNNLDAFNDCLGEVAAHAYGFPADATGLVLAITSFDRFAERLPDLAHAMLDVFAARSRAAQADDEQLICLIQSTAPDFSLPPVAGTPVLWNRAERPSSTAGLFDVPPEPPRRPWWRRSR</sequence>
<dbReference type="STRING" id="35752.SAMN05421541_12418"/>
<name>A0A1I2LZ46_9ACTN</name>
<dbReference type="RefSeq" id="WP_093621601.1">
    <property type="nucleotide sequence ID" value="NZ_BOMT01000092.1"/>
</dbReference>
<dbReference type="OrthoDB" id="5184890at2"/>
<dbReference type="Gene3D" id="3.30.370.10">
    <property type="entry name" value="Barstar-like"/>
    <property type="match status" value="1"/>
</dbReference>
<dbReference type="EMBL" id="FONV01000024">
    <property type="protein sequence ID" value="SFF82406.1"/>
    <property type="molecule type" value="Genomic_DNA"/>
</dbReference>
<protein>
    <submittedName>
        <fullName evidence="4">Barstar (Barnase inhibitor)</fullName>
    </submittedName>
</protein>
<evidence type="ECO:0000313" key="5">
    <source>
        <dbReference type="Proteomes" id="UP000199645"/>
    </source>
</evidence>
<dbReference type="Pfam" id="PF01337">
    <property type="entry name" value="Barstar"/>
    <property type="match status" value="1"/>
</dbReference>
<dbReference type="AlphaFoldDB" id="A0A1I2LZ46"/>
<evidence type="ECO:0000256" key="2">
    <source>
        <dbReference type="SAM" id="MobiDB-lite"/>
    </source>
</evidence>
<gene>
    <name evidence="4" type="ORF">SAMN05421541_12418</name>
</gene>
<keyword evidence="5" id="KW-1185">Reference proteome</keyword>
<organism evidence="4 5">
    <name type="scientific">Actinoplanes philippinensis</name>
    <dbReference type="NCBI Taxonomy" id="35752"/>
    <lineage>
        <taxon>Bacteria</taxon>
        <taxon>Bacillati</taxon>
        <taxon>Actinomycetota</taxon>
        <taxon>Actinomycetes</taxon>
        <taxon>Micromonosporales</taxon>
        <taxon>Micromonosporaceae</taxon>
        <taxon>Actinoplanes</taxon>
    </lineage>
</organism>